<evidence type="ECO:0000256" key="3">
    <source>
        <dbReference type="SAM" id="SignalP"/>
    </source>
</evidence>
<evidence type="ECO:0000259" key="4">
    <source>
        <dbReference type="SMART" id="SM00228"/>
    </source>
</evidence>
<dbReference type="GO" id="GO:0016787">
    <property type="term" value="F:hydrolase activity"/>
    <property type="evidence" value="ECO:0007669"/>
    <property type="project" value="UniProtKB-KW"/>
</dbReference>
<dbReference type="InterPro" id="IPR029058">
    <property type="entry name" value="AB_hydrolase_fold"/>
</dbReference>
<dbReference type="InterPro" id="IPR002925">
    <property type="entry name" value="Dienelactn_hydro"/>
</dbReference>
<feature type="domain" description="PDZ" evidence="4">
    <location>
        <begin position="355"/>
        <end position="428"/>
    </location>
</feature>
<feature type="signal peptide" evidence="3">
    <location>
        <begin position="1"/>
        <end position="24"/>
    </location>
</feature>
<keyword evidence="1 3" id="KW-0732">Signal</keyword>
<dbReference type="Pfam" id="PF01738">
    <property type="entry name" value="DLH"/>
    <property type="match status" value="1"/>
</dbReference>
<dbReference type="InterPro" id="IPR001478">
    <property type="entry name" value="PDZ"/>
</dbReference>
<accession>A0A367ZND8</accession>
<name>A0A367ZND8_9BACT</name>
<evidence type="ECO:0000313" key="6">
    <source>
        <dbReference type="Proteomes" id="UP000252355"/>
    </source>
</evidence>
<dbReference type="Proteomes" id="UP000252355">
    <property type="component" value="Unassembled WGS sequence"/>
</dbReference>
<organism evidence="5 6">
    <name type="scientific">Candidatus Ozemobacter sibiricus</name>
    <dbReference type="NCBI Taxonomy" id="2268124"/>
    <lineage>
        <taxon>Bacteria</taxon>
        <taxon>Candidatus Ozemobacteria</taxon>
        <taxon>Candidatus Ozemobacterales</taxon>
        <taxon>Candidatus Ozemobacteraceae</taxon>
        <taxon>Candidatus Ozemobacter</taxon>
    </lineage>
</organism>
<dbReference type="PANTHER" id="PTHR43037">
    <property type="entry name" value="UNNAMED PRODUCT-RELATED"/>
    <property type="match status" value="1"/>
</dbReference>
<dbReference type="SUPFAM" id="SSF53474">
    <property type="entry name" value="alpha/beta-Hydrolases"/>
    <property type="match status" value="1"/>
</dbReference>
<dbReference type="InterPro" id="IPR036034">
    <property type="entry name" value="PDZ_sf"/>
</dbReference>
<proteinExistence type="predicted"/>
<dbReference type="AlphaFoldDB" id="A0A367ZND8"/>
<dbReference type="SUPFAM" id="SSF50156">
    <property type="entry name" value="PDZ domain-like"/>
    <property type="match status" value="1"/>
</dbReference>
<dbReference type="PANTHER" id="PTHR43037:SF5">
    <property type="entry name" value="FERULOYL ESTERASE"/>
    <property type="match status" value="1"/>
</dbReference>
<protein>
    <recommendedName>
        <fullName evidence="4">PDZ domain-containing protein</fullName>
    </recommendedName>
</protein>
<dbReference type="SMART" id="SM00228">
    <property type="entry name" value="PDZ"/>
    <property type="match status" value="1"/>
</dbReference>
<keyword evidence="2" id="KW-0378">Hydrolase</keyword>
<dbReference type="Gene3D" id="2.30.42.10">
    <property type="match status" value="1"/>
</dbReference>
<evidence type="ECO:0000256" key="1">
    <source>
        <dbReference type="ARBA" id="ARBA00022729"/>
    </source>
</evidence>
<dbReference type="Gene3D" id="3.40.50.1820">
    <property type="entry name" value="alpha/beta hydrolase"/>
    <property type="match status" value="1"/>
</dbReference>
<dbReference type="InterPro" id="IPR050955">
    <property type="entry name" value="Plant_Biomass_Hydrol_Est"/>
</dbReference>
<reference evidence="5 6" key="1">
    <citation type="submission" date="2018-05" db="EMBL/GenBank/DDBJ databases">
        <title>A metagenomic window into the 2 km-deep terrestrial subsurface aquifer revealed taxonomically and functionally diverse microbial community comprising novel uncultured bacterial lineages.</title>
        <authorList>
            <person name="Kadnikov V.V."/>
            <person name="Mardanov A.V."/>
            <person name="Beletsky A.V."/>
            <person name="Banks D."/>
            <person name="Pimenov N.V."/>
            <person name="Frank Y.A."/>
            <person name="Karnachuk O.V."/>
            <person name="Ravin N.V."/>
        </authorList>
    </citation>
    <scope>NUCLEOTIDE SEQUENCE [LARGE SCALE GENOMIC DNA]</scope>
    <source>
        <strain evidence="5">BY5</strain>
    </source>
</reference>
<comment type="caution">
    <text evidence="5">The sequence shown here is derived from an EMBL/GenBank/DDBJ whole genome shotgun (WGS) entry which is preliminary data.</text>
</comment>
<evidence type="ECO:0000256" key="2">
    <source>
        <dbReference type="ARBA" id="ARBA00022801"/>
    </source>
</evidence>
<evidence type="ECO:0000313" key="5">
    <source>
        <dbReference type="EMBL" id="RCK78851.1"/>
    </source>
</evidence>
<dbReference type="EMBL" id="QOQW01000018">
    <property type="protein sequence ID" value="RCK78851.1"/>
    <property type="molecule type" value="Genomic_DNA"/>
</dbReference>
<gene>
    <name evidence="5" type="ORF">OZSIB_1001</name>
</gene>
<sequence length="533" mass="58279">MRMFLVMIVGMMVGGMLGKGPAAAAPGKGTPPAEGAGWRQPLLDLVRADTPGAQAAALDRVLAGAPSCAELRDALRTLVFPPLPRGYQAFSLPGRDGKARPWLLHVPASYRPSRPTPLLVVLHGGVSWEDVATATLQAWAEADPLARLGRERGWLLLYPFGQDGAAWWDEIGQDAVLRQIREVKRLANVDDDRVWLAGFSDGAGGALALAMLHPGEFAAVVACHGHPALAHLDGHLPLRLPMLANTPCLLVSADDDEFFPVDKMRPLVEMAARAGADLTWREIPGRHRFPDEVADHRRLVEFLERHPRDPVPPRLVCEAENPAWGRCHWLAIDEITAAPAAPWAEDFNPITRQEAVNFHFIADERFRGPGVRAQRVFPDSLCAHLGMQKGDVLTALAGRPIRTPADLAAAKATLQAGTDLELTVRRAGQTVTLRGRLPDPTLAFVFDRAGPAATVRARAVGNRLHLETSRAGRLRIFLHPDLVNPDRPLTVIADGRTVFTGQVAPDPAYLLRDYLARRDRRRLYEAEIVLDDL</sequence>
<feature type="chain" id="PRO_5016867711" description="PDZ domain-containing protein" evidence="3">
    <location>
        <begin position="25"/>
        <end position="533"/>
    </location>
</feature>